<gene>
    <name evidence="12" type="primary">Stn1</name>
    <name evidence="12" type="ORF">GTO96_0001747</name>
</gene>
<keyword evidence="6" id="KW-0238">DNA-binding</keyword>
<dbReference type="RefSeq" id="XP_039590380.1">
    <property type="nucleotide sequence ID" value="XM_039734446.1"/>
</dbReference>
<dbReference type="Pfam" id="PF09170">
    <property type="entry name" value="STN1_2"/>
    <property type="match status" value="1"/>
</dbReference>
<dbReference type="PIRSF" id="PIRSF036950">
    <property type="entry name" value="UCP036950"/>
    <property type="match status" value="1"/>
</dbReference>
<dbReference type="InterPro" id="IPR040260">
    <property type="entry name" value="RFA2-like"/>
</dbReference>
<dbReference type="Gene3D" id="2.40.50.140">
    <property type="entry name" value="Nucleic acid-binding proteins"/>
    <property type="match status" value="1"/>
</dbReference>
<dbReference type="InterPro" id="IPR036388">
    <property type="entry name" value="WH-like_DNA-bd_sf"/>
</dbReference>
<protein>
    <recommendedName>
        <fullName evidence="3">CST complex subunit STN1</fullName>
    </recommendedName>
    <alternativeName>
        <fullName evidence="9">Oligonucleotide/oligosaccharide-binding fold-containing protein 1</fullName>
    </alternativeName>
    <alternativeName>
        <fullName evidence="8">Suppressor of cdc thirteen homolog</fullName>
    </alternativeName>
</protein>
<dbReference type="InterPro" id="IPR036390">
    <property type="entry name" value="WH_DNA-bd_sf"/>
</dbReference>
<dbReference type="Gene3D" id="1.10.10.10">
    <property type="entry name" value="Winged helix-like DNA-binding domain superfamily/Winged helix DNA-binding domain"/>
    <property type="match status" value="1"/>
</dbReference>
<evidence type="ECO:0000256" key="1">
    <source>
        <dbReference type="ARBA" id="ARBA00004123"/>
    </source>
</evidence>
<dbReference type="PANTHER" id="PTHR13989:SF33">
    <property type="entry name" value="CST COMPLEX SUBUNIT STN1"/>
    <property type="match status" value="1"/>
</dbReference>
<dbReference type="GeneID" id="120514206"/>
<evidence type="ECO:0000256" key="5">
    <source>
        <dbReference type="ARBA" id="ARBA00022895"/>
    </source>
</evidence>
<dbReference type="GO" id="GO:0043047">
    <property type="term" value="F:single-stranded telomeric DNA binding"/>
    <property type="evidence" value="ECO:0007669"/>
    <property type="project" value="InterPro"/>
</dbReference>
<dbReference type="AlphaFoldDB" id="A0A8X7X939"/>
<dbReference type="FunFam" id="1.10.10.10:FF:000275">
    <property type="entry name" value="CST complex subunit STN1"/>
    <property type="match status" value="1"/>
</dbReference>
<evidence type="ECO:0000256" key="4">
    <source>
        <dbReference type="ARBA" id="ARBA00022454"/>
    </source>
</evidence>
<dbReference type="InterPro" id="IPR015253">
    <property type="entry name" value="CST_STN1_C"/>
</dbReference>
<dbReference type="Pfam" id="PF10451">
    <property type="entry name" value="Stn1"/>
    <property type="match status" value="1"/>
</dbReference>
<feature type="domain" description="CST complex subunit Stn1 N-terminal" evidence="11">
    <location>
        <begin position="44"/>
        <end position="93"/>
    </location>
</feature>
<dbReference type="InterPro" id="IPR014647">
    <property type="entry name" value="Stn1"/>
</dbReference>
<keyword evidence="7" id="KW-0539">Nucleus</keyword>
<dbReference type="PANTHER" id="PTHR13989">
    <property type="entry name" value="REPLICATION PROTEIN A-RELATED"/>
    <property type="match status" value="1"/>
</dbReference>
<evidence type="ECO:0000256" key="9">
    <source>
        <dbReference type="ARBA" id="ARBA00030852"/>
    </source>
</evidence>
<evidence type="ECO:0000256" key="8">
    <source>
        <dbReference type="ARBA" id="ARBA00030039"/>
    </source>
</evidence>
<evidence type="ECO:0000256" key="7">
    <source>
        <dbReference type="ARBA" id="ARBA00023242"/>
    </source>
</evidence>
<feature type="non-terminal residue" evidence="12">
    <location>
        <position position="1"/>
    </location>
</feature>
<comment type="subcellular location">
    <subcellularLocation>
        <location evidence="2">Chromosome</location>
        <location evidence="2">Telomere</location>
    </subcellularLocation>
    <subcellularLocation>
        <location evidence="1">Nucleus</location>
    </subcellularLocation>
</comment>
<keyword evidence="5" id="KW-0779">Telomere</keyword>
<accession>A0A8X7X939</accession>
<dbReference type="CDD" id="cd04483">
    <property type="entry name" value="hOBFC1_like"/>
    <property type="match status" value="1"/>
</dbReference>
<evidence type="ECO:0000259" key="11">
    <source>
        <dbReference type="Pfam" id="PF10451"/>
    </source>
</evidence>
<feature type="non-terminal residue" evidence="12">
    <location>
        <position position="366"/>
    </location>
</feature>
<dbReference type="SUPFAM" id="SSF46785">
    <property type="entry name" value="Winged helix' DNA-binding domain"/>
    <property type="match status" value="1"/>
</dbReference>
<reference evidence="12 13" key="1">
    <citation type="journal article" date="2021" name="Cell">
        <title>Tracing the genetic footprints of vertebrate landing in non-teleost ray-finned fishes.</title>
        <authorList>
            <person name="Bi X."/>
            <person name="Wang K."/>
            <person name="Yang L."/>
            <person name="Pan H."/>
            <person name="Jiang H."/>
            <person name="Wei Q."/>
            <person name="Fang M."/>
            <person name="Yu H."/>
            <person name="Zhu C."/>
            <person name="Cai Y."/>
            <person name="He Y."/>
            <person name="Gan X."/>
            <person name="Zeng H."/>
            <person name="Yu D."/>
            <person name="Zhu Y."/>
            <person name="Jiang H."/>
            <person name="Qiu Q."/>
            <person name="Yang H."/>
            <person name="Zhang Y.E."/>
            <person name="Wang W."/>
            <person name="Zhu M."/>
            <person name="He S."/>
            <person name="Zhang G."/>
        </authorList>
    </citation>
    <scope>NUCLEOTIDE SEQUENCE [LARGE SCALE GENOMIC DNA]</scope>
    <source>
        <strain evidence="12">Bchr_013</strain>
    </source>
</reference>
<dbReference type="SUPFAM" id="SSF50249">
    <property type="entry name" value="Nucleic acid-binding proteins"/>
    <property type="match status" value="1"/>
</dbReference>
<dbReference type="EMBL" id="JAATIS010004040">
    <property type="protein sequence ID" value="KAG2462152.1"/>
    <property type="molecule type" value="Genomic_DNA"/>
</dbReference>
<evidence type="ECO:0000256" key="6">
    <source>
        <dbReference type="ARBA" id="ARBA00023125"/>
    </source>
</evidence>
<evidence type="ECO:0000256" key="2">
    <source>
        <dbReference type="ARBA" id="ARBA00004574"/>
    </source>
</evidence>
<dbReference type="InterPro" id="IPR012340">
    <property type="entry name" value="NA-bd_OB-fold"/>
</dbReference>
<feature type="domain" description="Stn1 C-terminal" evidence="10">
    <location>
        <begin position="208"/>
        <end position="366"/>
    </location>
</feature>
<dbReference type="GO" id="GO:1990879">
    <property type="term" value="C:CST complex"/>
    <property type="evidence" value="ECO:0007669"/>
    <property type="project" value="InterPro"/>
</dbReference>
<evidence type="ECO:0000259" key="10">
    <source>
        <dbReference type="Pfam" id="PF09170"/>
    </source>
</evidence>
<dbReference type="GO" id="GO:0016233">
    <property type="term" value="P:telomere capping"/>
    <property type="evidence" value="ECO:0007669"/>
    <property type="project" value="InterPro"/>
</dbReference>
<keyword evidence="13" id="KW-1185">Reference proteome</keyword>
<organism evidence="12 13">
    <name type="scientific">Polypterus senegalus</name>
    <name type="common">Senegal bichir</name>
    <dbReference type="NCBI Taxonomy" id="55291"/>
    <lineage>
        <taxon>Eukaryota</taxon>
        <taxon>Metazoa</taxon>
        <taxon>Chordata</taxon>
        <taxon>Craniata</taxon>
        <taxon>Vertebrata</taxon>
        <taxon>Euteleostomi</taxon>
        <taxon>Actinopterygii</taxon>
        <taxon>Polypteriformes</taxon>
        <taxon>Polypteridae</taxon>
        <taxon>Polypterus</taxon>
    </lineage>
</organism>
<evidence type="ECO:0000256" key="3">
    <source>
        <dbReference type="ARBA" id="ARBA00017411"/>
    </source>
</evidence>
<comment type="caution">
    <text evidence="12">The sequence shown here is derived from an EMBL/GenBank/DDBJ whole genome shotgun (WGS) entry which is preliminary data.</text>
</comment>
<dbReference type="FunFam" id="2.40.50.140:FF:000181">
    <property type="entry name" value="CST complex subunit STN1"/>
    <property type="match status" value="1"/>
</dbReference>
<keyword evidence="4" id="KW-0158">Chromosome</keyword>
<dbReference type="Gene3D" id="1.10.10.980">
    <property type="entry name" value="CST, Suppressor of Cdc13 homolog, complex subunit STN1, N-terminal domain"/>
    <property type="match status" value="1"/>
</dbReference>
<name>A0A8X7X939_POLSE</name>
<dbReference type="InterPro" id="IPR018856">
    <property type="entry name" value="Stn1_N"/>
</dbReference>
<dbReference type="OrthoDB" id="77828at2759"/>
<dbReference type="Proteomes" id="UP000886611">
    <property type="component" value="Unassembled WGS sequence"/>
</dbReference>
<sequence length="366" mass="42412">MHSEPENTEEEPLPILWGLDPIFSAFAKLYIKDILELQESYRVPGIFFYKTHPVTKVDIFGTVVHKREREDFFSYGVDDSTGVINCVCWKNTLWKEYTKPSTSNISYPTTAVFNVADQMRKLQQVVQRQSCLEIGDVIRVRGHIKSSRQQREIIACTYYKVEDPTFAHQISWMLEVPQLYRHFYDKPFQNAFITSDNRKEYLPLTGLVGQLTEKLKEFLQETKVQTFSLKDLETVESLVKLASLPVNPQNTAAGGLVSKQVHSLFRQAVQMLQELGLVFQKCCFPEEIFQVTEQDKELCKLTKEIIKEDSKKEKYAEKGCHFNHIFSCVRQSYNSNISEAAMQHVLSILECESEVIRTMDNHYASF</sequence>
<proteinExistence type="predicted"/>
<evidence type="ECO:0000313" key="12">
    <source>
        <dbReference type="EMBL" id="KAG2462152.1"/>
    </source>
</evidence>
<dbReference type="InterPro" id="IPR042082">
    <property type="entry name" value="CST_Stn1_wHTH1_sf"/>
</dbReference>
<evidence type="ECO:0000313" key="13">
    <source>
        <dbReference type="Proteomes" id="UP000886611"/>
    </source>
</evidence>